<feature type="repeat" description="WD" evidence="3">
    <location>
        <begin position="170"/>
        <end position="201"/>
    </location>
</feature>
<dbReference type="Gene3D" id="2.130.10.10">
    <property type="entry name" value="YVTN repeat-like/Quinoprotein amine dehydrogenase"/>
    <property type="match status" value="2"/>
</dbReference>
<dbReference type="PANTHER" id="PTHR19848:SF7">
    <property type="entry name" value="F-BOX AND WD-40 DOMAIN PROTEIN 7"/>
    <property type="match status" value="1"/>
</dbReference>
<accession>A0A9D4UBA4</accession>
<dbReference type="InterPro" id="IPR001680">
    <property type="entry name" value="WD40_rpt"/>
</dbReference>
<keyword evidence="2" id="KW-0677">Repeat</keyword>
<dbReference type="Pfam" id="PF00400">
    <property type="entry name" value="WD40"/>
    <property type="match status" value="5"/>
</dbReference>
<keyword evidence="1 3" id="KW-0853">WD repeat</keyword>
<dbReference type="InterPro" id="IPR015943">
    <property type="entry name" value="WD40/YVTN_repeat-like_dom_sf"/>
</dbReference>
<dbReference type="SMART" id="SM00320">
    <property type="entry name" value="WD40"/>
    <property type="match status" value="7"/>
</dbReference>
<protein>
    <recommendedName>
        <fullName evidence="7">Guanine nucleotide-binding protein subunit beta-like protein</fullName>
    </recommendedName>
</protein>
<dbReference type="SUPFAM" id="SSF50978">
    <property type="entry name" value="WD40 repeat-like"/>
    <property type="match status" value="1"/>
</dbReference>
<dbReference type="PANTHER" id="PTHR19848">
    <property type="entry name" value="WD40 REPEAT PROTEIN"/>
    <property type="match status" value="1"/>
</dbReference>
<name>A0A9D4UBA4_ADICA</name>
<organism evidence="5 6">
    <name type="scientific">Adiantum capillus-veneris</name>
    <name type="common">Maidenhair fern</name>
    <dbReference type="NCBI Taxonomy" id="13818"/>
    <lineage>
        <taxon>Eukaryota</taxon>
        <taxon>Viridiplantae</taxon>
        <taxon>Streptophyta</taxon>
        <taxon>Embryophyta</taxon>
        <taxon>Tracheophyta</taxon>
        <taxon>Polypodiopsida</taxon>
        <taxon>Polypodiidae</taxon>
        <taxon>Polypodiales</taxon>
        <taxon>Pteridineae</taxon>
        <taxon>Pteridaceae</taxon>
        <taxon>Vittarioideae</taxon>
        <taxon>Adiantum</taxon>
    </lineage>
</organism>
<dbReference type="Proteomes" id="UP000886520">
    <property type="component" value="Chromosome 20"/>
</dbReference>
<evidence type="ECO:0008006" key="7">
    <source>
        <dbReference type="Google" id="ProtNLM"/>
    </source>
</evidence>
<dbReference type="EMBL" id="JABFUD020000020">
    <property type="protein sequence ID" value="KAI5063886.1"/>
    <property type="molecule type" value="Genomic_DNA"/>
</dbReference>
<evidence type="ECO:0000256" key="4">
    <source>
        <dbReference type="SAM" id="MobiDB-lite"/>
    </source>
</evidence>
<evidence type="ECO:0000313" key="6">
    <source>
        <dbReference type="Proteomes" id="UP000886520"/>
    </source>
</evidence>
<evidence type="ECO:0000313" key="5">
    <source>
        <dbReference type="EMBL" id="KAI5063886.1"/>
    </source>
</evidence>
<dbReference type="PROSITE" id="PS50082">
    <property type="entry name" value="WD_REPEATS_2"/>
    <property type="match status" value="2"/>
</dbReference>
<feature type="repeat" description="WD" evidence="3">
    <location>
        <begin position="210"/>
        <end position="243"/>
    </location>
</feature>
<dbReference type="InterPro" id="IPR020472">
    <property type="entry name" value="WD40_PAC1"/>
</dbReference>
<gene>
    <name evidence="5" type="ORF">GOP47_0020556</name>
</gene>
<dbReference type="PROSITE" id="PS00678">
    <property type="entry name" value="WD_REPEATS_1"/>
    <property type="match status" value="1"/>
</dbReference>
<comment type="caution">
    <text evidence="5">The sequence shown here is derived from an EMBL/GenBank/DDBJ whole genome shotgun (WGS) entry which is preliminary data.</text>
</comment>
<evidence type="ECO:0000256" key="1">
    <source>
        <dbReference type="ARBA" id="ARBA00022574"/>
    </source>
</evidence>
<feature type="region of interest" description="Disordered" evidence="4">
    <location>
        <begin position="63"/>
        <end position="99"/>
    </location>
</feature>
<dbReference type="PRINTS" id="PR00320">
    <property type="entry name" value="GPROTEINBRPT"/>
</dbReference>
<keyword evidence="6" id="KW-1185">Reference proteome</keyword>
<reference evidence="5" key="1">
    <citation type="submission" date="2021-01" db="EMBL/GenBank/DDBJ databases">
        <title>Adiantum capillus-veneris genome.</title>
        <authorList>
            <person name="Fang Y."/>
            <person name="Liao Q."/>
        </authorList>
    </citation>
    <scope>NUCLEOTIDE SEQUENCE</scope>
    <source>
        <strain evidence="5">H3</strain>
        <tissue evidence="5">Leaf</tissue>
    </source>
</reference>
<sequence length="483" mass="50964">MSLKKTPVAKPGGSRAGSLSGSYALRAAKQASRSTDKAAGDQRPSLTALIDTKCKINPNVREEAIATPERSAAAGVSPKSNCRRPQLHPPQNSLSPLPCEPRFITPSPLHLERWAHGPVDSAGSIVNLSDRPSLCMSLMGTQAAIGSSDHAVYMVDVPSAQFRKALYGGNRGHTEWVTCISHLPDGRILSGGMDSKLCLWDRTGSRCTDLLSHTASISSLKVAPNGCLALSSSYDKSILLWDLGIGKGSRVNQKPLASLQGHRAPVMAFALGSSHTNNNISNIASGCREGAVILWDACTCSAILQCKQAHTGHVTALECLGDKETIGPDVFLSGGQDGALQVWDFRVRYPVHRAVLHSSSKGQGALSCISVSSNSACGCPLVVTGGADKLMKVIDPCFSFQVVHTLSHHRDFIYSLFASGSLAWSGSGDGSILVHDLISGKCLYGLGASANGAVRCIGMTVAHQQDYLICTGDDGNVMMYTKP</sequence>
<evidence type="ECO:0000256" key="2">
    <source>
        <dbReference type="ARBA" id="ARBA00022737"/>
    </source>
</evidence>
<proteinExistence type="predicted"/>
<dbReference type="AlphaFoldDB" id="A0A9D4UBA4"/>
<dbReference type="PROSITE" id="PS50294">
    <property type="entry name" value="WD_REPEATS_REGION"/>
    <property type="match status" value="1"/>
</dbReference>
<evidence type="ECO:0000256" key="3">
    <source>
        <dbReference type="PROSITE-ProRule" id="PRU00221"/>
    </source>
</evidence>
<dbReference type="InterPro" id="IPR036322">
    <property type="entry name" value="WD40_repeat_dom_sf"/>
</dbReference>
<feature type="region of interest" description="Disordered" evidence="4">
    <location>
        <begin position="1"/>
        <end position="47"/>
    </location>
</feature>
<dbReference type="InterPro" id="IPR019775">
    <property type="entry name" value="WD40_repeat_CS"/>
</dbReference>
<dbReference type="OrthoDB" id="256303at2759"/>